<dbReference type="Proteomes" id="UP001266305">
    <property type="component" value="Unassembled WGS sequence"/>
</dbReference>
<dbReference type="EMBL" id="JASSZA010000015">
    <property type="protein sequence ID" value="KAK2093273.1"/>
    <property type="molecule type" value="Genomic_DNA"/>
</dbReference>
<accession>A0ABQ9U899</accession>
<proteinExistence type="predicted"/>
<sequence>MPAGYAASTFPNGSQPGSCHANKAFKYPSYLLLHPVCYAADTLSFIKLAALQQMQLKINKLEDPTSLENSSPLSMEF</sequence>
<reference evidence="1 2" key="1">
    <citation type="submission" date="2023-05" db="EMBL/GenBank/DDBJ databases">
        <title>B98-5 Cell Line De Novo Hybrid Assembly: An Optical Mapping Approach.</title>
        <authorList>
            <person name="Kananen K."/>
            <person name="Auerbach J.A."/>
            <person name="Kautto E."/>
            <person name="Blachly J.S."/>
        </authorList>
    </citation>
    <scope>NUCLEOTIDE SEQUENCE [LARGE SCALE GENOMIC DNA]</scope>
    <source>
        <strain evidence="1">B95-8</strain>
        <tissue evidence="1">Cell line</tissue>
    </source>
</reference>
<organism evidence="1 2">
    <name type="scientific">Saguinus oedipus</name>
    <name type="common">Cotton-top tamarin</name>
    <name type="synonym">Oedipomidas oedipus</name>
    <dbReference type="NCBI Taxonomy" id="9490"/>
    <lineage>
        <taxon>Eukaryota</taxon>
        <taxon>Metazoa</taxon>
        <taxon>Chordata</taxon>
        <taxon>Craniata</taxon>
        <taxon>Vertebrata</taxon>
        <taxon>Euteleostomi</taxon>
        <taxon>Mammalia</taxon>
        <taxon>Eutheria</taxon>
        <taxon>Euarchontoglires</taxon>
        <taxon>Primates</taxon>
        <taxon>Haplorrhini</taxon>
        <taxon>Platyrrhini</taxon>
        <taxon>Cebidae</taxon>
        <taxon>Callitrichinae</taxon>
        <taxon>Saguinus</taxon>
    </lineage>
</organism>
<protein>
    <submittedName>
        <fullName evidence="1">Uncharacterized protein</fullName>
    </submittedName>
</protein>
<gene>
    <name evidence="1" type="ORF">P7K49_029802</name>
</gene>
<evidence type="ECO:0000313" key="2">
    <source>
        <dbReference type="Proteomes" id="UP001266305"/>
    </source>
</evidence>
<evidence type="ECO:0000313" key="1">
    <source>
        <dbReference type="EMBL" id="KAK2093273.1"/>
    </source>
</evidence>
<comment type="caution">
    <text evidence="1">The sequence shown here is derived from an EMBL/GenBank/DDBJ whole genome shotgun (WGS) entry which is preliminary data.</text>
</comment>
<keyword evidence="2" id="KW-1185">Reference proteome</keyword>
<name>A0ABQ9U899_SAGOE</name>